<keyword evidence="11" id="KW-1185">Reference proteome</keyword>
<dbReference type="InterPro" id="IPR010930">
    <property type="entry name" value="Flg_bb/hook_C_dom"/>
</dbReference>
<protein>
    <recommendedName>
        <fullName evidence="4">Flagellar hook-associated protein 1</fullName>
    </recommendedName>
</protein>
<dbReference type="NCBIfam" id="TIGR02492">
    <property type="entry name" value="flgK_ends"/>
    <property type="match status" value="1"/>
</dbReference>
<evidence type="ECO:0000256" key="6">
    <source>
        <dbReference type="ARBA" id="ARBA00023143"/>
    </source>
</evidence>
<evidence type="ECO:0000256" key="4">
    <source>
        <dbReference type="ARBA" id="ARBA00016244"/>
    </source>
</evidence>
<organism evidence="10 11">
    <name type="scientific">Pseudomonas jinjuensis</name>
    <dbReference type="NCBI Taxonomy" id="198616"/>
    <lineage>
        <taxon>Bacteria</taxon>
        <taxon>Pseudomonadati</taxon>
        <taxon>Pseudomonadota</taxon>
        <taxon>Gammaproteobacteria</taxon>
        <taxon>Pseudomonadales</taxon>
        <taxon>Pseudomonadaceae</taxon>
        <taxon>Pseudomonas</taxon>
    </lineage>
</organism>
<feature type="domain" description="Flagellar basal-body/hook protein C-terminal" evidence="7">
    <location>
        <begin position="631"/>
        <end position="667"/>
    </location>
</feature>
<name>A0A1H0I4P7_9PSED</name>
<keyword evidence="10" id="KW-0282">Flagellum</keyword>
<dbReference type="RefSeq" id="WP_084311360.1">
    <property type="nucleotide sequence ID" value="NZ_FNIJ01000009.1"/>
</dbReference>
<feature type="domain" description="Flagellar hook-associated protein FlgK helical" evidence="9">
    <location>
        <begin position="92"/>
        <end position="323"/>
    </location>
</feature>
<dbReference type="GO" id="GO:0005576">
    <property type="term" value="C:extracellular region"/>
    <property type="evidence" value="ECO:0007669"/>
    <property type="project" value="UniProtKB-SubCell"/>
</dbReference>
<dbReference type="GO" id="GO:0044780">
    <property type="term" value="P:bacterial-type flagellum assembly"/>
    <property type="evidence" value="ECO:0007669"/>
    <property type="project" value="InterPro"/>
</dbReference>
<evidence type="ECO:0000256" key="3">
    <source>
        <dbReference type="ARBA" id="ARBA00009677"/>
    </source>
</evidence>
<dbReference type="SUPFAM" id="SSF64518">
    <property type="entry name" value="Phase 1 flagellin"/>
    <property type="match status" value="2"/>
</dbReference>
<evidence type="ECO:0000259" key="7">
    <source>
        <dbReference type="Pfam" id="PF06429"/>
    </source>
</evidence>
<dbReference type="Proteomes" id="UP000242957">
    <property type="component" value="Unassembled WGS sequence"/>
</dbReference>
<dbReference type="PANTHER" id="PTHR30033">
    <property type="entry name" value="FLAGELLAR HOOK-ASSOCIATED PROTEIN 1"/>
    <property type="match status" value="1"/>
</dbReference>
<evidence type="ECO:0000256" key="2">
    <source>
        <dbReference type="ARBA" id="ARBA00004613"/>
    </source>
</evidence>
<keyword evidence="5" id="KW-0964">Secreted</keyword>
<evidence type="ECO:0000259" key="8">
    <source>
        <dbReference type="Pfam" id="PF21158"/>
    </source>
</evidence>
<dbReference type="PRINTS" id="PR01005">
    <property type="entry name" value="FLGHOOKAP1"/>
</dbReference>
<comment type="subcellular location">
    <subcellularLocation>
        <location evidence="1">Bacterial flagellum</location>
    </subcellularLocation>
    <subcellularLocation>
        <location evidence="2">Secreted</location>
    </subcellularLocation>
</comment>
<keyword evidence="6" id="KW-0975">Bacterial flagellum</keyword>
<dbReference type="AlphaFoldDB" id="A0A1H0I4P7"/>
<sequence>MSLLSIALSGLRSTQTSLTSTGHNIANVNTPGYSRQQAVQETSIPQFAGFGYVGTGSQVADVRRLASDFLTGQVRTATSQSNELDAFKGQIEQLDALLSDTTTGISPALQKFFAALQTAASNPSASEGREGLLAEAQGLSKSFNTLYDQLDKQNGLINQQLGSLASQVNALASTVAGYNEAILKTVATGVAPNDLLDAREEAVRQLSELVGVQVVQQDDNSLSLFIGTGQPLVVGNKVSTLQVVPGTDDPGRHQVQLVSGSVTQTITPQISGGQMGGLLAYRDTALDNAYNKLGQIALTFTDAINRQLGQGLDLAGQAGGKLFVDINDPDLTALRVLERSGNTGVVKAGLSITDTGKLNPSDYRLDYDGTGFTARRMSDGEKIDVTVSGTGPYTLSFADSKGEGQGFEVTLDALPAAGDRFTLQPTRNGAGDIRNTQLKAEQLAFAGTARGETATNNRGNGSIGQPQLIGGPSPVVVGDLQNLFGSGLSLSFDAAGNTFTGSLPAGASLSYVSPTPGILVPDQTNTLRLDYTDPGTGNSYSYEFTLSGVPQTGDSFSLAFNSKGVSDNSNALALSALQSKATVGGSNGSNFNSAYGGLVERIGTLTAQVRNNSDASATVLKQAQDSRDSLSGVSLDEEAANLIQFQQYYNASAQVIQIARSLFDTLLGSFR</sequence>
<feature type="domain" description="Flagellar hook-associated protein 1 D2-like" evidence="8">
    <location>
        <begin position="340"/>
        <end position="425"/>
    </location>
</feature>
<dbReference type="Pfam" id="PF22638">
    <property type="entry name" value="FlgK_D1"/>
    <property type="match status" value="1"/>
</dbReference>
<keyword evidence="10" id="KW-0966">Cell projection</keyword>
<evidence type="ECO:0000313" key="10">
    <source>
        <dbReference type="EMBL" id="SDO26061.1"/>
    </source>
</evidence>
<dbReference type="OrthoDB" id="9802553at2"/>
<evidence type="ECO:0000256" key="5">
    <source>
        <dbReference type="ARBA" id="ARBA00022525"/>
    </source>
</evidence>
<gene>
    <name evidence="10" type="ORF">SAMN05216193_109137</name>
</gene>
<dbReference type="InterPro" id="IPR049119">
    <property type="entry name" value="FlgK_D2-like"/>
</dbReference>
<evidence type="ECO:0000313" key="11">
    <source>
        <dbReference type="Proteomes" id="UP000242957"/>
    </source>
</evidence>
<comment type="similarity">
    <text evidence="3">Belongs to the flagella basal body rod proteins family.</text>
</comment>
<dbReference type="PANTHER" id="PTHR30033:SF1">
    <property type="entry name" value="FLAGELLAR HOOK-ASSOCIATED PROTEIN 1"/>
    <property type="match status" value="1"/>
</dbReference>
<evidence type="ECO:0000256" key="1">
    <source>
        <dbReference type="ARBA" id="ARBA00004365"/>
    </source>
</evidence>
<proteinExistence type="inferred from homology"/>
<dbReference type="Pfam" id="PF21158">
    <property type="entry name" value="flgK_1st_1"/>
    <property type="match status" value="1"/>
</dbReference>
<dbReference type="InterPro" id="IPR002371">
    <property type="entry name" value="FlgK"/>
</dbReference>
<dbReference type="Pfam" id="PF06429">
    <property type="entry name" value="Flg_bbr_C"/>
    <property type="match status" value="1"/>
</dbReference>
<accession>A0A1H0I4P7</accession>
<dbReference type="STRING" id="198616.SAMN05216193_109137"/>
<reference evidence="11" key="1">
    <citation type="submission" date="2016-10" db="EMBL/GenBank/DDBJ databases">
        <authorList>
            <person name="Varghese N."/>
            <person name="Submissions S."/>
        </authorList>
    </citation>
    <scope>NUCLEOTIDE SEQUENCE [LARGE SCALE GENOMIC DNA]</scope>
    <source>
        <strain evidence="11">JCM 21621</strain>
    </source>
</reference>
<evidence type="ECO:0000259" key="9">
    <source>
        <dbReference type="Pfam" id="PF22638"/>
    </source>
</evidence>
<dbReference type="InterPro" id="IPR053927">
    <property type="entry name" value="FlgK_helical"/>
</dbReference>
<dbReference type="EMBL" id="FNIJ01000009">
    <property type="protein sequence ID" value="SDO26061.1"/>
    <property type="molecule type" value="Genomic_DNA"/>
</dbReference>
<dbReference type="GO" id="GO:0009424">
    <property type="term" value="C:bacterial-type flagellum hook"/>
    <property type="evidence" value="ECO:0007669"/>
    <property type="project" value="InterPro"/>
</dbReference>
<dbReference type="GO" id="GO:0005198">
    <property type="term" value="F:structural molecule activity"/>
    <property type="evidence" value="ECO:0007669"/>
    <property type="project" value="InterPro"/>
</dbReference>
<keyword evidence="10" id="KW-0969">Cilium</keyword>